<proteinExistence type="predicted"/>
<keyword evidence="2" id="KW-1185">Reference proteome</keyword>
<reference evidence="1" key="1">
    <citation type="submission" date="2022-07" db="EMBL/GenBank/DDBJ databases">
        <title>Phylogenomic reconstructions and comparative analyses of Kickxellomycotina fungi.</title>
        <authorList>
            <person name="Reynolds N.K."/>
            <person name="Stajich J.E."/>
            <person name="Barry K."/>
            <person name="Grigoriev I.V."/>
            <person name="Crous P."/>
            <person name="Smith M.E."/>
        </authorList>
    </citation>
    <scope>NUCLEOTIDE SEQUENCE</scope>
    <source>
        <strain evidence="1">Benny 63K</strain>
    </source>
</reference>
<comment type="caution">
    <text evidence="1">The sequence shown here is derived from an EMBL/GenBank/DDBJ whole genome shotgun (WGS) entry which is preliminary data.</text>
</comment>
<accession>A0ACC1I690</accession>
<gene>
    <name evidence="1" type="primary">RRP36_2</name>
    <name evidence="1" type="ORF">LPJ66_008605</name>
</gene>
<dbReference type="Proteomes" id="UP001150581">
    <property type="component" value="Unassembled WGS sequence"/>
</dbReference>
<organism evidence="1 2">
    <name type="scientific">Kickxella alabastrina</name>
    <dbReference type="NCBI Taxonomy" id="61397"/>
    <lineage>
        <taxon>Eukaryota</taxon>
        <taxon>Fungi</taxon>
        <taxon>Fungi incertae sedis</taxon>
        <taxon>Zoopagomycota</taxon>
        <taxon>Kickxellomycotina</taxon>
        <taxon>Kickxellomycetes</taxon>
        <taxon>Kickxellales</taxon>
        <taxon>Kickxellaceae</taxon>
        <taxon>Kickxella</taxon>
    </lineage>
</organism>
<protein>
    <submittedName>
        <fullName evidence="1">rRNA biogenesis protein rrp36</fullName>
    </submittedName>
</protein>
<sequence>MVKSFEQYSSNDDSSSNSDNGESDNELSQNLSGSESEIEEEEENTETKADRIRKQLAEVPFSQLIRIQQQMGSKKFNQTIAGVNGGGKEKASKTKKQVQRALKMQHLGQQMESESDSESESSDSGPETVSKNPLGRNANGSGGKVDLHRNSKKMPTQMSSKRPVSRFRQVVESTKPTTRDPRFDSLSGNFNEDLFEKSYDFLDRQQEEEIEQMRKQAQQIKDKDPEEAERIKLAVGSMQSRIAAKSQKKHTQELMRKHRKKEEEAVKEGKMPYFLKKKDLKQIEVAERFSRLKDSSALDTFLEKRRKRNATKDHRNMPYQRREQ</sequence>
<dbReference type="EMBL" id="JANBPG010001766">
    <property type="protein sequence ID" value="KAJ1888389.1"/>
    <property type="molecule type" value="Genomic_DNA"/>
</dbReference>
<evidence type="ECO:0000313" key="2">
    <source>
        <dbReference type="Proteomes" id="UP001150581"/>
    </source>
</evidence>
<evidence type="ECO:0000313" key="1">
    <source>
        <dbReference type="EMBL" id="KAJ1888389.1"/>
    </source>
</evidence>
<name>A0ACC1I690_9FUNG</name>